<organism evidence="3 4">
    <name type="scientific">Nocardia aurantia</name>
    <dbReference type="NCBI Taxonomy" id="2585199"/>
    <lineage>
        <taxon>Bacteria</taxon>
        <taxon>Bacillati</taxon>
        <taxon>Actinomycetota</taxon>
        <taxon>Actinomycetes</taxon>
        <taxon>Mycobacteriales</taxon>
        <taxon>Nocardiaceae</taxon>
        <taxon>Nocardia</taxon>
    </lineage>
</organism>
<feature type="transmembrane region" description="Helical" evidence="2">
    <location>
        <begin position="80"/>
        <end position="98"/>
    </location>
</feature>
<proteinExistence type="predicted"/>
<dbReference type="RefSeq" id="WP_153346356.1">
    <property type="nucleotide sequence ID" value="NZ_WEGI01000011.1"/>
</dbReference>
<comment type="caution">
    <text evidence="3">The sequence shown here is derived from an EMBL/GenBank/DDBJ whole genome shotgun (WGS) entry which is preliminary data.</text>
</comment>
<evidence type="ECO:0000256" key="1">
    <source>
        <dbReference type="SAM" id="MobiDB-lite"/>
    </source>
</evidence>
<dbReference type="OrthoDB" id="4558737at2"/>
<feature type="transmembrane region" description="Helical" evidence="2">
    <location>
        <begin position="50"/>
        <end position="74"/>
    </location>
</feature>
<gene>
    <name evidence="3" type="ORF">NRB56_50590</name>
</gene>
<keyword evidence="2" id="KW-1133">Transmembrane helix</keyword>
<evidence type="ECO:0000313" key="3">
    <source>
        <dbReference type="EMBL" id="MQY29469.1"/>
    </source>
</evidence>
<reference evidence="3 4" key="1">
    <citation type="submission" date="2019-10" db="EMBL/GenBank/DDBJ databases">
        <title>Nocardia macrotermitis sp. nov. and Nocardia aurantia sp. nov., isolated from the gut of fungus growing-termite Macrotermes natalensis.</title>
        <authorList>
            <person name="Benndorf R."/>
            <person name="Schwitalla J."/>
            <person name="Martin K."/>
            <person name="De Beer W."/>
            <person name="Kaster A.-K."/>
            <person name="Vollmers J."/>
            <person name="Poulsen M."/>
            <person name="Beemelmanns C."/>
        </authorList>
    </citation>
    <scope>NUCLEOTIDE SEQUENCE [LARGE SCALE GENOMIC DNA]</scope>
    <source>
        <strain evidence="3 4">RB56</strain>
    </source>
</reference>
<evidence type="ECO:0008006" key="5">
    <source>
        <dbReference type="Google" id="ProtNLM"/>
    </source>
</evidence>
<evidence type="ECO:0000256" key="2">
    <source>
        <dbReference type="SAM" id="Phobius"/>
    </source>
</evidence>
<sequence length="153" mass="16780">MNEQRHRTAMNGTARSATRSGAATTSRPEAMDLFARSRWFPALGERTRTLLVVLGFLVDTALHAAVAAGVWFAASAHSLGSQPAIVCAVLAWVAVSFAHRTFFQRLTYTTIGKAVFGLRLHNPGDYPITLWQLIKFWFCAVFICLANVADVLP</sequence>
<protein>
    <recommendedName>
        <fullName evidence="5">RDD family protein</fullName>
    </recommendedName>
</protein>
<dbReference type="AlphaFoldDB" id="A0A7K0DUP0"/>
<feature type="region of interest" description="Disordered" evidence="1">
    <location>
        <begin position="1"/>
        <end position="25"/>
    </location>
</feature>
<evidence type="ECO:0000313" key="4">
    <source>
        <dbReference type="Proteomes" id="UP000431401"/>
    </source>
</evidence>
<keyword evidence="2" id="KW-0472">Membrane</keyword>
<accession>A0A7K0DUP0</accession>
<name>A0A7K0DUP0_9NOCA</name>
<dbReference type="Proteomes" id="UP000431401">
    <property type="component" value="Unassembled WGS sequence"/>
</dbReference>
<feature type="compositionally biased region" description="Low complexity" evidence="1">
    <location>
        <begin position="12"/>
        <end position="25"/>
    </location>
</feature>
<keyword evidence="4" id="KW-1185">Reference proteome</keyword>
<keyword evidence="2" id="KW-0812">Transmembrane</keyword>
<dbReference type="EMBL" id="WEGI01000011">
    <property type="protein sequence ID" value="MQY29469.1"/>
    <property type="molecule type" value="Genomic_DNA"/>
</dbReference>